<evidence type="ECO:0000256" key="2">
    <source>
        <dbReference type="SAM" id="SignalP"/>
    </source>
</evidence>
<keyword evidence="1 2" id="KW-0732">Signal</keyword>
<evidence type="ECO:0000313" key="4">
    <source>
        <dbReference type="EMBL" id="MBM9509245.1"/>
    </source>
</evidence>
<dbReference type="EMBL" id="JADKYB010000023">
    <property type="protein sequence ID" value="MBM9509245.1"/>
    <property type="molecule type" value="Genomic_DNA"/>
</dbReference>
<dbReference type="Gene3D" id="3.40.190.10">
    <property type="entry name" value="Periplasmic binding protein-like II"/>
    <property type="match status" value="2"/>
</dbReference>
<dbReference type="PROSITE" id="PS51257">
    <property type="entry name" value="PROKAR_LIPOPROTEIN"/>
    <property type="match status" value="1"/>
</dbReference>
<dbReference type="PANTHER" id="PTHR35936:SF19">
    <property type="entry name" value="AMINO-ACID-BINDING PROTEIN YXEM-RELATED"/>
    <property type="match status" value="1"/>
</dbReference>
<dbReference type="Pfam" id="PF00497">
    <property type="entry name" value="SBP_bac_3"/>
    <property type="match status" value="1"/>
</dbReference>
<dbReference type="RefSeq" id="WP_205362025.1">
    <property type="nucleotide sequence ID" value="NZ_JADKYB010000023.1"/>
</dbReference>
<dbReference type="InterPro" id="IPR001638">
    <property type="entry name" value="Solute-binding_3/MltF_N"/>
</dbReference>
<feature type="chain" id="PRO_5045952674" evidence="2">
    <location>
        <begin position="24"/>
        <end position="340"/>
    </location>
</feature>
<evidence type="ECO:0000256" key="1">
    <source>
        <dbReference type="ARBA" id="ARBA00022729"/>
    </source>
</evidence>
<name>A0ABS2U0X9_9ACTN</name>
<organism evidence="4 5">
    <name type="scientific">Actinacidiphila acididurans</name>
    <dbReference type="NCBI Taxonomy" id="2784346"/>
    <lineage>
        <taxon>Bacteria</taxon>
        <taxon>Bacillati</taxon>
        <taxon>Actinomycetota</taxon>
        <taxon>Actinomycetes</taxon>
        <taxon>Kitasatosporales</taxon>
        <taxon>Streptomycetaceae</taxon>
        <taxon>Actinacidiphila</taxon>
    </lineage>
</organism>
<dbReference type="SUPFAM" id="SSF53850">
    <property type="entry name" value="Periplasmic binding protein-like II"/>
    <property type="match status" value="1"/>
</dbReference>
<evidence type="ECO:0000259" key="3">
    <source>
        <dbReference type="SMART" id="SM00062"/>
    </source>
</evidence>
<gene>
    <name evidence="4" type="ORF">ITX44_32800</name>
</gene>
<sequence length="340" mass="35552">MPRFRPGLLLSAAAVTTLALGLAACGSDSSGAGSGAAPAAADAKGTVIVGLQSNGAAKETTLKVPEVAAIRAELPQKVRDSGKLVIGLGFLPGGSTPLGYIGADQKTLTGSEPDFGRLVAAVFGLKPELTNSTWDNLFVGIDSGKTDVGFSNITDTEQRKLKYDFAAYRKDNLALEVRKDDPLTFTGDYHVLAGKTVAVGSGTNQEKILLTWQSKLKAEGKNLTVKYFPENSSTYLALTSHKIDAYFGPNPDVAYHVTKTAGTPQATRTAGTYSGAGASLQGLICATTKKDDGLVKPLSDAVNYLIKNGQYAQWLAAWNLSNESVPTSLVNPPGLPLTNS</sequence>
<keyword evidence="5" id="KW-1185">Reference proteome</keyword>
<feature type="signal peptide" evidence="2">
    <location>
        <begin position="1"/>
        <end position="23"/>
    </location>
</feature>
<comment type="caution">
    <text evidence="4">The sequence shown here is derived from an EMBL/GenBank/DDBJ whole genome shotgun (WGS) entry which is preliminary data.</text>
</comment>
<reference evidence="4 5" key="1">
    <citation type="submission" date="2021-01" db="EMBL/GenBank/DDBJ databases">
        <title>Streptomyces acididurans sp. nov., isolated from a peat swamp forest soil.</title>
        <authorList>
            <person name="Chantavorakit T."/>
            <person name="Duangmal K."/>
        </authorList>
    </citation>
    <scope>NUCLEOTIDE SEQUENCE [LARGE SCALE GENOMIC DNA]</scope>
    <source>
        <strain evidence="4 5">KK5PA1</strain>
    </source>
</reference>
<evidence type="ECO:0000313" key="5">
    <source>
        <dbReference type="Proteomes" id="UP000749040"/>
    </source>
</evidence>
<feature type="domain" description="Solute-binding protein family 3/N-terminal" evidence="3">
    <location>
        <begin position="83"/>
        <end position="322"/>
    </location>
</feature>
<proteinExistence type="predicted"/>
<protein>
    <submittedName>
        <fullName evidence="4">Transporter substrate-binding domain-containing protein</fullName>
    </submittedName>
</protein>
<dbReference type="Proteomes" id="UP000749040">
    <property type="component" value="Unassembled WGS sequence"/>
</dbReference>
<dbReference type="SMART" id="SM00062">
    <property type="entry name" value="PBPb"/>
    <property type="match status" value="1"/>
</dbReference>
<dbReference type="PANTHER" id="PTHR35936">
    <property type="entry name" value="MEMBRANE-BOUND LYTIC MUREIN TRANSGLYCOSYLASE F"/>
    <property type="match status" value="1"/>
</dbReference>
<accession>A0ABS2U0X9</accession>